<keyword evidence="1" id="KW-0472">Membrane</keyword>
<protein>
    <submittedName>
        <fullName evidence="2">Uncharacterized protein</fullName>
    </submittedName>
</protein>
<organism evidence="2 3">
    <name type="scientific">Carpediemonas membranifera</name>
    <dbReference type="NCBI Taxonomy" id="201153"/>
    <lineage>
        <taxon>Eukaryota</taxon>
        <taxon>Metamonada</taxon>
        <taxon>Carpediemonas-like organisms</taxon>
        <taxon>Carpediemonas</taxon>
    </lineage>
</organism>
<dbReference type="AlphaFoldDB" id="A0A8J6DZE2"/>
<accession>A0A8J6DZE2</accession>
<evidence type="ECO:0000313" key="3">
    <source>
        <dbReference type="Proteomes" id="UP000717585"/>
    </source>
</evidence>
<dbReference type="EMBL" id="JAHDYR010000024">
    <property type="protein sequence ID" value="KAG9393504.1"/>
    <property type="molecule type" value="Genomic_DNA"/>
</dbReference>
<evidence type="ECO:0000256" key="1">
    <source>
        <dbReference type="SAM" id="Phobius"/>
    </source>
</evidence>
<keyword evidence="3" id="KW-1185">Reference proteome</keyword>
<proteinExistence type="predicted"/>
<keyword evidence="1" id="KW-0812">Transmembrane</keyword>
<feature type="transmembrane region" description="Helical" evidence="1">
    <location>
        <begin position="98"/>
        <end position="120"/>
    </location>
</feature>
<gene>
    <name evidence="2" type="ORF">J8273_4987</name>
</gene>
<comment type="caution">
    <text evidence="2">The sequence shown here is derived from an EMBL/GenBank/DDBJ whole genome shotgun (WGS) entry which is preliminary data.</text>
</comment>
<sequence>MVYQSYSSTLPTSRPPEYALAYPESTYTVQQPDETFSVVEHSSRSYTMQPAASGGRIDREVLRAARNRLRHVLRRVYFLDTRVRTGASTVAGAGVGALVGSFVMLPFAGGAVGMVVGFGLGRAISKEPFREATRHFFSRAPEALDFDEDALEEFVRNNQSLVRQSFGPWFWETLPPVRKRESLPTQSRTMPAITMQGQNQGQMWASGPAPPTREVYRPNAVAERSLVKAADVQPAYAFFPDAEILDEEDEFLRPQPYA</sequence>
<reference evidence="2" key="1">
    <citation type="submission" date="2021-05" db="EMBL/GenBank/DDBJ databases">
        <title>A free-living protist that lacks canonical eukaryotic 1 DNA replication and segregation systems.</title>
        <authorList>
            <person name="Salas-Leiva D.E."/>
            <person name="Tromer E.C."/>
            <person name="Curtis B.A."/>
            <person name="Jerlstrom-Hultqvist J."/>
            <person name="Kolisko M."/>
            <person name="Yi Z."/>
            <person name="Salas-Leiva J.S."/>
            <person name="Gallot-Lavallee L."/>
            <person name="Kops G.J.P.L."/>
            <person name="Archibald J.M."/>
            <person name="Simpson A.G.B."/>
            <person name="Roger A.J."/>
        </authorList>
    </citation>
    <scope>NUCLEOTIDE SEQUENCE</scope>
    <source>
        <strain evidence="2">BICM</strain>
    </source>
</reference>
<evidence type="ECO:0000313" key="2">
    <source>
        <dbReference type="EMBL" id="KAG9393504.1"/>
    </source>
</evidence>
<dbReference type="Proteomes" id="UP000717585">
    <property type="component" value="Unassembled WGS sequence"/>
</dbReference>
<keyword evidence="1" id="KW-1133">Transmembrane helix</keyword>
<name>A0A8J6DZE2_9EUKA</name>